<feature type="region of interest" description="Disordered" evidence="1">
    <location>
        <begin position="58"/>
        <end position="84"/>
    </location>
</feature>
<dbReference type="AlphaFoldDB" id="A0A2Z7CPG6"/>
<name>A0A2Z7CPG6_9LAMI</name>
<organism evidence="2 3">
    <name type="scientific">Dorcoceras hygrometricum</name>
    <dbReference type="NCBI Taxonomy" id="472368"/>
    <lineage>
        <taxon>Eukaryota</taxon>
        <taxon>Viridiplantae</taxon>
        <taxon>Streptophyta</taxon>
        <taxon>Embryophyta</taxon>
        <taxon>Tracheophyta</taxon>
        <taxon>Spermatophyta</taxon>
        <taxon>Magnoliopsida</taxon>
        <taxon>eudicotyledons</taxon>
        <taxon>Gunneridae</taxon>
        <taxon>Pentapetalae</taxon>
        <taxon>asterids</taxon>
        <taxon>lamiids</taxon>
        <taxon>Lamiales</taxon>
        <taxon>Gesneriaceae</taxon>
        <taxon>Didymocarpoideae</taxon>
        <taxon>Trichosporeae</taxon>
        <taxon>Loxocarpinae</taxon>
        <taxon>Dorcoceras</taxon>
    </lineage>
</organism>
<sequence length="170" mass="18766">MRFCSQPRIELPVELWYRMIVVSRGNRHFTVDCGRLRQSGPRPEMGFLHQPALEGLTRSARTDSPRQDWPEQIPAARGGAQGRRRRLLEEGRGGGDKSLGLGLKSHSPKSSYHAQHIELSIRAGISNPVLVTLNGSGIQLAVGPQPLRLRNHNSGLAQRIMVRASSNIAP</sequence>
<evidence type="ECO:0000256" key="1">
    <source>
        <dbReference type="SAM" id="MobiDB-lite"/>
    </source>
</evidence>
<keyword evidence="3" id="KW-1185">Reference proteome</keyword>
<protein>
    <submittedName>
        <fullName evidence="2">Uncharacterized protein</fullName>
    </submittedName>
</protein>
<proteinExistence type="predicted"/>
<evidence type="ECO:0000313" key="3">
    <source>
        <dbReference type="Proteomes" id="UP000250235"/>
    </source>
</evidence>
<accession>A0A2Z7CPG6</accession>
<dbReference type="Proteomes" id="UP000250235">
    <property type="component" value="Unassembled WGS sequence"/>
</dbReference>
<dbReference type="EMBL" id="KQ993984">
    <property type="protein sequence ID" value="KZV48275.1"/>
    <property type="molecule type" value="Genomic_DNA"/>
</dbReference>
<reference evidence="2 3" key="1">
    <citation type="journal article" date="2015" name="Proc. Natl. Acad. Sci. U.S.A.">
        <title>The resurrection genome of Boea hygrometrica: A blueprint for survival of dehydration.</title>
        <authorList>
            <person name="Xiao L."/>
            <person name="Yang G."/>
            <person name="Zhang L."/>
            <person name="Yang X."/>
            <person name="Zhao S."/>
            <person name="Ji Z."/>
            <person name="Zhou Q."/>
            <person name="Hu M."/>
            <person name="Wang Y."/>
            <person name="Chen M."/>
            <person name="Xu Y."/>
            <person name="Jin H."/>
            <person name="Xiao X."/>
            <person name="Hu G."/>
            <person name="Bao F."/>
            <person name="Hu Y."/>
            <person name="Wan P."/>
            <person name="Li L."/>
            <person name="Deng X."/>
            <person name="Kuang T."/>
            <person name="Xiang C."/>
            <person name="Zhu J.K."/>
            <person name="Oliver M.J."/>
            <person name="He Y."/>
        </authorList>
    </citation>
    <scope>NUCLEOTIDE SEQUENCE [LARGE SCALE GENOMIC DNA]</scope>
    <source>
        <strain evidence="3">cv. XS01</strain>
    </source>
</reference>
<gene>
    <name evidence="2" type="ORF">F511_42289</name>
</gene>
<evidence type="ECO:0000313" key="2">
    <source>
        <dbReference type="EMBL" id="KZV48275.1"/>
    </source>
</evidence>
<feature type="compositionally biased region" description="Basic and acidic residues" evidence="1">
    <location>
        <begin position="60"/>
        <end position="69"/>
    </location>
</feature>